<evidence type="ECO:0000256" key="6">
    <source>
        <dbReference type="ARBA" id="ARBA00023136"/>
    </source>
</evidence>
<evidence type="ECO:0000256" key="4">
    <source>
        <dbReference type="ARBA" id="ARBA00022989"/>
    </source>
</evidence>
<dbReference type="GO" id="GO:0008076">
    <property type="term" value="C:voltage-gated potassium channel complex"/>
    <property type="evidence" value="ECO:0007669"/>
    <property type="project" value="InterPro"/>
</dbReference>
<keyword evidence="2" id="KW-0813">Transport</keyword>
<dbReference type="InterPro" id="IPR003131">
    <property type="entry name" value="T1-type_BTB"/>
</dbReference>
<accession>A0AAE1CRH5</accession>
<evidence type="ECO:0000313" key="11">
    <source>
        <dbReference type="EMBL" id="KAK3730718.1"/>
    </source>
</evidence>
<dbReference type="GO" id="GO:0005251">
    <property type="term" value="F:delayed rectifier potassium channel activity"/>
    <property type="evidence" value="ECO:0007669"/>
    <property type="project" value="TreeGrafter"/>
</dbReference>
<feature type="compositionally biased region" description="Pro residues" evidence="8">
    <location>
        <begin position="210"/>
        <end position="220"/>
    </location>
</feature>
<keyword evidence="4 9" id="KW-1133">Transmembrane helix</keyword>
<dbReference type="EMBL" id="JAWDGP010007062">
    <property type="protein sequence ID" value="KAK3730718.1"/>
    <property type="molecule type" value="Genomic_DNA"/>
</dbReference>
<name>A0AAE1CRH5_9GAST</name>
<dbReference type="PANTHER" id="PTHR11537:SF254">
    <property type="entry name" value="POTASSIUM VOLTAGE-GATED CHANNEL PROTEIN SHAB"/>
    <property type="match status" value="1"/>
</dbReference>
<keyword evidence="5" id="KW-0406">Ion transport</keyword>
<evidence type="ECO:0000256" key="5">
    <source>
        <dbReference type="ARBA" id="ARBA00023065"/>
    </source>
</evidence>
<feature type="compositionally biased region" description="Low complexity" evidence="8">
    <location>
        <begin position="91"/>
        <end position="117"/>
    </location>
</feature>
<evidence type="ECO:0000256" key="3">
    <source>
        <dbReference type="ARBA" id="ARBA00022692"/>
    </source>
</evidence>
<dbReference type="Proteomes" id="UP001283361">
    <property type="component" value="Unassembled WGS sequence"/>
</dbReference>
<evidence type="ECO:0000256" key="8">
    <source>
        <dbReference type="SAM" id="MobiDB-lite"/>
    </source>
</evidence>
<feature type="compositionally biased region" description="Low complexity" evidence="8">
    <location>
        <begin position="130"/>
        <end position="140"/>
    </location>
</feature>
<evidence type="ECO:0000313" key="12">
    <source>
        <dbReference type="Proteomes" id="UP001283361"/>
    </source>
</evidence>
<keyword evidence="12" id="KW-1185">Reference proteome</keyword>
<dbReference type="Pfam" id="PF02214">
    <property type="entry name" value="BTB_2"/>
    <property type="match status" value="1"/>
</dbReference>
<feature type="compositionally biased region" description="Basic residues" evidence="8">
    <location>
        <begin position="118"/>
        <end position="129"/>
    </location>
</feature>
<evidence type="ECO:0000256" key="1">
    <source>
        <dbReference type="ARBA" id="ARBA00004141"/>
    </source>
</evidence>
<feature type="compositionally biased region" description="Polar residues" evidence="8">
    <location>
        <begin position="146"/>
        <end position="170"/>
    </location>
</feature>
<proteinExistence type="predicted"/>
<evidence type="ECO:0000259" key="10">
    <source>
        <dbReference type="SMART" id="SM00225"/>
    </source>
</evidence>
<evidence type="ECO:0000256" key="7">
    <source>
        <dbReference type="ARBA" id="ARBA00023303"/>
    </source>
</evidence>
<comment type="caution">
    <text evidence="11">The sequence shown here is derived from an EMBL/GenBank/DDBJ whole genome shotgun (WGS) entry which is preliminary data.</text>
</comment>
<feature type="compositionally biased region" description="Low complexity" evidence="8">
    <location>
        <begin position="67"/>
        <end position="84"/>
    </location>
</feature>
<dbReference type="InterPro" id="IPR000210">
    <property type="entry name" value="BTB/POZ_dom"/>
</dbReference>
<evidence type="ECO:0000256" key="9">
    <source>
        <dbReference type="SAM" id="Phobius"/>
    </source>
</evidence>
<dbReference type="GO" id="GO:0001508">
    <property type="term" value="P:action potential"/>
    <property type="evidence" value="ECO:0007669"/>
    <property type="project" value="TreeGrafter"/>
</dbReference>
<keyword evidence="3 9" id="KW-0812">Transmembrane</keyword>
<feature type="compositionally biased region" description="Basic and acidic residues" evidence="8">
    <location>
        <begin position="171"/>
        <end position="180"/>
    </location>
</feature>
<dbReference type="PRINTS" id="PR01494">
    <property type="entry name" value="KV9CHANNEL"/>
</dbReference>
<dbReference type="AlphaFoldDB" id="A0AAE1CRH5"/>
<sequence length="466" mass="51126">MAKKRRLKQCTRDLYSSYFTFQIGSGRKILNSGSAQSGEGISSLSGGHGPPYRHHSGPSNLRKKDSASSGPVSRGPSSSSPSSAHDVGKDLAPASPSLRASSGDPSCPACSSSSAAHYHPHHPHHHLHRASSSSQHSTAAFGGSGVSHQHQATTPTSTSNPGIPSSSCLRSRTDPRRLEVKINTTGQYPALPPSPTSSLASMGGSGTAPPSGPSSGPPVPLSAHGRYYPSSTDNPNHPPDPYTIARARQRSRRVILNVGGVKHEVLWRTLDRMPHTRLGKLRECSSHEALMELCDDYNLSENEFFFDRHPRAFASILNFYRTGRLHLVEEMCVLSFSEDLEYWGVDELYLESCCQHRYHQKKEHVYEEIRKEAESIRQRDEDDFGTGYFSHWRQKVWDLLEKPTTSMAARQELARILIVWSGVYGKNPGPSCRFLAMFLRILTTLLCVLKLGGLGVSGSVANFDIA</sequence>
<protein>
    <recommendedName>
        <fullName evidence="10">BTB domain-containing protein</fullName>
    </recommendedName>
</protein>
<dbReference type="GO" id="GO:0051260">
    <property type="term" value="P:protein homooligomerization"/>
    <property type="evidence" value="ECO:0007669"/>
    <property type="project" value="InterPro"/>
</dbReference>
<gene>
    <name evidence="11" type="ORF">RRG08_041496</name>
</gene>
<reference evidence="11" key="1">
    <citation type="journal article" date="2023" name="G3 (Bethesda)">
        <title>A reference genome for the long-term kleptoplast-retaining sea slug Elysia crispata morphotype clarki.</title>
        <authorList>
            <person name="Eastman K.E."/>
            <person name="Pendleton A.L."/>
            <person name="Shaikh M.A."/>
            <person name="Suttiyut T."/>
            <person name="Ogas R."/>
            <person name="Tomko P."/>
            <person name="Gavelis G."/>
            <person name="Widhalm J.R."/>
            <person name="Wisecaver J.H."/>
        </authorList>
    </citation>
    <scope>NUCLEOTIDE SEQUENCE</scope>
    <source>
        <strain evidence="11">ECLA1</strain>
    </source>
</reference>
<keyword evidence="6 9" id="KW-0472">Membrane</keyword>
<feature type="compositionally biased region" description="Polar residues" evidence="8">
    <location>
        <begin position="31"/>
        <end position="45"/>
    </location>
</feature>
<comment type="subcellular location">
    <subcellularLocation>
        <location evidence="1">Membrane</location>
        <topology evidence="1">Multi-pass membrane protein</topology>
    </subcellularLocation>
</comment>
<dbReference type="InterPro" id="IPR003971">
    <property type="entry name" value="K_chnl_volt-dep_Kv5/Kv9"/>
</dbReference>
<dbReference type="FunFam" id="3.30.710.10:FF:000010">
    <property type="entry name" value="Potassium voltage-gated channel subfamily B member"/>
    <property type="match status" value="1"/>
</dbReference>
<organism evidence="11 12">
    <name type="scientific">Elysia crispata</name>
    <name type="common">lettuce slug</name>
    <dbReference type="NCBI Taxonomy" id="231223"/>
    <lineage>
        <taxon>Eukaryota</taxon>
        <taxon>Metazoa</taxon>
        <taxon>Spiralia</taxon>
        <taxon>Lophotrochozoa</taxon>
        <taxon>Mollusca</taxon>
        <taxon>Gastropoda</taxon>
        <taxon>Heterobranchia</taxon>
        <taxon>Euthyneura</taxon>
        <taxon>Panpulmonata</taxon>
        <taxon>Sacoglossa</taxon>
        <taxon>Placobranchoidea</taxon>
        <taxon>Plakobranchidae</taxon>
        <taxon>Elysia</taxon>
    </lineage>
</organism>
<dbReference type="InterPro" id="IPR028325">
    <property type="entry name" value="VG_K_chnl"/>
</dbReference>
<dbReference type="Gene3D" id="3.30.710.10">
    <property type="entry name" value="Potassium Channel Kv1.1, Chain A"/>
    <property type="match status" value="1"/>
</dbReference>
<feature type="domain" description="BTB" evidence="10">
    <location>
        <begin position="252"/>
        <end position="361"/>
    </location>
</feature>
<evidence type="ECO:0000256" key="2">
    <source>
        <dbReference type="ARBA" id="ARBA00022448"/>
    </source>
</evidence>
<dbReference type="SMART" id="SM00225">
    <property type="entry name" value="BTB"/>
    <property type="match status" value="1"/>
</dbReference>
<dbReference type="SUPFAM" id="SSF54695">
    <property type="entry name" value="POZ domain"/>
    <property type="match status" value="1"/>
</dbReference>
<feature type="region of interest" description="Disordered" evidence="8">
    <location>
        <begin position="29"/>
        <end position="243"/>
    </location>
</feature>
<dbReference type="PANTHER" id="PTHR11537">
    <property type="entry name" value="VOLTAGE-GATED POTASSIUM CHANNEL"/>
    <property type="match status" value="1"/>
</dbReference>
<feature type="transmembrane region" description="Helical" evidence="9">
    <location>
        <begin position="434"/>
        <end position="456"/>
    </location>
</feature>
<dbReference type="InterPro" id="IPR011333">
    <property type="entry name" value="SKP1/BTB/POZ_sf"/>
</dbReference>
<keyword evidence="7" id="KW-0407">Ion channel</keyword>